<dbReference type="CDD" id="cd00761">
    <property type="entry name" value="Glyco_tranf_GTA_type"/>
    <property type="match status" value="1"/>
</dbReference>
<evidence type="ECO:0000313" key="5">
    <source>
        <dbReference type="Proteomes" id="UP000241238"/>
    </source>
</evidence>
<evidence type="ECO:0000256" key="1">
    <source>
        <dbReference type="ARBA" id="ARBA00022676"/>
    </source>
</evidence>
<dbReference type="Proteomes" id="UP000241238">
    <property type="component" value="Chromosome"/>
</dbReference>
<feature type="domain" description="Glycosyltransferase 2-like" evidence="3">
    <location>
        <begin position="3"/>
        <end position="163"/>
    </location>
</feature>
<evidence type="ECO:0000259" key="3">
    <source>
        <dbReference type="Pfam" id="PF00535"/>
    </source>
</evidence>
<keyword evidence="5" id="KW-1185">Reference proteome</keyword>
<name>A0ABN5JD15_FUSVA</name>
<proteinExistence type="predicted"/>
<evidence type="ECO:0000313" key="4">
    <source>
        <dbReference type="EMBL" id="AVQ29725.1"/>
    </source>
</evidence>
<keyword evidence="1" id="KW-0328">Glycosyltransferase</keyword>
<dbReference type="PANTHER" id="PTHR22916">
    <property type="entry name" value="GLYCOSYLTRANSFERASE"/>
    <property type="match status" value="1"/>
</dbReference>
<gene>
    <name evidence="4" type="ORF">C4N18_00235</name>
</gene>
<protein>
    <submittedName>
        <fullName evidence="4">Glycosyltransferase family 2 protein</fullName>
    </submittedName>
</protein>
<dbReference type="Gene3D" id="3.90.550.10">
    <property type="entry name" value="Spore Coat Polysaccharide Biosynthesis Protein SpsA, Chain A"/>
    <property type="match status" value="1"/>
</dbReference>
<dbReference type="RefSeq" id="WP_005951171.1">
    <property type="nucleotide sequence ID" value="NZ_CP028103.1"/>
</dbReference>
<reference evidence="5" key="1">
    <citation type="journal article" date="2018" name="MSphere">
        <title>Fusobacterium Genomics Using MinION and Illumina Sequencing Enables Genome Completion and Correction.</title>
        <authorList>
            <person name="Todd S.M."/>
            <person name="Settlage R.E."/>
            <person name="Lahmers K.K."/>
            <person name="Slade D.J."/>
        </authorList>
    </citation>
    <scope>NUCLEOTIDE SEQUENCE [LARGE SCALE GENOMIC DNA]</scope>
    <source>
        <strain evidence="5">ATCC 27725</strain>
    </source>
</reference>
<dbReference type="InterPro" id="IPR029044">
    <property type="entry name" value="Nucleotide-diphossugar_trans"/>
</dbReference>
<dbReference type="PANTHER" id="PTHR22916:SF51">
    <property type="entry name" value="GLYCOSYLTRANSFERASE EPSH-RELATED"/>
    <property type="match status" value="1"/>
</dbReference>
<keyword evidence="2" id="KW-0808">Transferase</keyword>
<organism evidence="4 5">
    <name type="scientific">Fusobacterium varium ATCC 27725</name>
    <dbReference type="NCBI Taxonomy" id="469618"/>
    <lineage>
        <taxon>Bacteria</taxon>
        <taxon>Fusobacteriati</taxon>
        <taxon>Fusobacteriota</taxon>
        <taxon>Fusobacteriia</taxon>
        <taxon>Fusobacteriales</taxon>
        <taxon>Fusobacteriaceae</taxon>
        <taxon>Fusobacterium</taxon>
    </lineage>
</organism>
<dbReference type="Pfam" id="PF00535">
    <property type="entry name" value="Glycos_transf_2"/>
    <property type="match status" value="1"/>
</dbReference>
<dbReference type="SUPFAM" id="SSF53448">
    <property type="entry name" value="Nucleotide-diphospho-sugar transferases"/>
    <property type="match status" value="1"/>
</dbReference>
<sequence length="321" mass="38223">MLSVVVPAYNIEKYIERCINSILNQKLKNIEIIIIDDGSKDKTSDICLELSLKNKNIIFKKVENGGCSSARNLGISLAKGKYITFLDSDDWIDEDMYIDMVNEAERKKADIVICGFKKLNENGNLLSIVNVSEKQNKDDYVDCTADWFASPWNKIYRKEILDKNNIKFLLDVYAGEDLFFNFMCFFYSKNIISIDKPYYNYFMNQESVSNNYKNRIDIYIVINELINFYKSNGVYKENINKVRECFKYHGIMYPFDVLQKLSENNIENWKKYYVEIKKEIKKLNRIETLDIKMYYYYRIFRLKMLWLKPLKKILTRKLGEK</sequence>
<dbReference type="GeneID" id="77466404"/>
<accession>A0ABN5JD15</accession>
<evidence type="ECO:0000256" key="2">
    <source>
        <dbReference type="ARBA" id="ARBA00022679"/>
    </source>
</evidence>
<dbReference type="EMBL" id="CP028103">
    <property type="protein sequence ID" value="AVQ29725.1"/>
    <property type="molecule type" value="Genomic_DNA"/>
</dbReference>
<dbReference type="InterPro" id="IPR001173">
    <property type="entry name" value="Glyco_trans_2-like"/>
</dbReference>